<comment type="caution">
    <text evidence="1">The sequence shown here is derived from an EMBL/GenBank/DDBJ whole genome shotgun (WGS) entry which is preliminary data.</text>
</comment>
<accession>A0ACB9NV33</accession>
<proteinExistence type="predicted"/>
<dbReference type="EMBL" id="CM042886">
    <property type="protein sequence ID" value="KAI4339279.1"/>
    <property type="molecule type" value="Genomic_DNA"/>
</dbReference>
<evidence type="ECO:0000313" key="1">
    <source>
        <dbReference type="EMBL" id="KAI4339279.1"/>
    </source>
</evidence>
<sequence length="798" mass="89318">MPSVGMRRSTRVFGLAKGVDGARVLRSGRMLCPDTGDAKLRKGNDRDDWLKSMVYSDGGIGCDRGGDRGLVSRNTYDESRPNGEVQDMNLNREVCLADKADQGFDGMYPKPGSYSKEDGGNKMFGVVYLRKGKGKGDNGFASSGKRYGKSYCRRNKRQKKDISSGIAPQCGGGFTIVVEKGSSCASNVLCSFLGTVLKYMRTVDGSLPALIMFFMSEPLREVFLSQGVQFSQDSGFALVAGFCKILGSQGHCPIFSVDFSAIPACFMLMHCQILLRCLFVPLAFLRMSATGQMVCSSVVEIDLEDCEDMECCPAGESDTPKIDIPMSVSVLRLPVNSLKMETRYSLRRCGTSRSIQRRRSSLRARRGKHHSFSGTSKCNGSLASDLVSAKKNGFPFSSVVSDKKNRGSMRTRSVGNLEEIISKVPSLQDAVPIFCTANFLTSQTDQCIREEGVNIVLESSNSGECSLVGKKDGLTRFMCKALEAMKPCFANRFFHPIVWNGDNGWKLEFLDRDDWLKFKDLHRECVERNKQVVSPRSSFPKIIPVPRVCEVLGYEEDHYATFLRPSSYIVSKGDELSRAMTSTGSCYDMDSEDEEWLKVYNISNVEHLQEDKLTERVSDESFEHMIAAFEKDFYCNPHDFSDEKPASHICTKMTNKDVLEAVYGYWTRKRKHRRNALFRVFQGYQPRKTPLVLKPVFRKKRSFKRQASQQGRGKPPAFLQAIAAERDPAKEQAAMHRVKEAREIANQSKELAINKRRRAQFLTENADLAAYRAAMTLRIAEAAQVTESPDIAASHFLD</sequence>
<keyword evidence="2" id="KW-1185">Reference proteome</keyword>
<reference evidence="2" key="1">
    <citation type="journal article" date="2023" name="Front. Plant Sci.">
        <title>Chromosomal-level genome assembly of Melastoma candidum provides insights into trichome evolution.</title>
        <authorList>
            <person name="Zhong Y."/>
            <person name="Wu W."/>
            <person name="Sun C."/>
            <person name="Zou P."/>
            <person name="Liu Y."/>
            <person name="Dai S."/>
            <person name="Zhou R."/>
        </authorList>
    </citation>
    <scope>NUCLEOTIDE SEQUENCE [LARGE SCALE GENOMIC DNA]</scope>
</reference>
<organism evidence="1 2">
    <name type="scientific">Melastoma candidum</name>
    <dbReference type="NCBI Taxonomy" id="119954"/>
    <lineage>
        <taxon>Eukaryota</taxon>
        <taxon>Viridiplantae</taxon>
        <taxon>Streptophyta</taxon>
        <taxon>Embryophyta</taxon>
        <taxon>Tracheophyta</taxon>
        <taxon>Spermatophyta</taxon>
        <taxon>Magnoliopsida</taxon>
        <taxon>eudicotyledons</taxon>
        <taxon>Gunneridae</taxon>
        <taxon>Pentapetalae</taxon>
        <taxon>rosids</taxon>
        <taxon>malvids</taxon>
        <taxon>Myrtales</taxon>
        <taxon>Melastomataceae</taxon>
        <taxon>Melastomatoideae</taxon>
        <taxon>Melastomateae</taxon>
        <taxon>Melastoma</taxon>
    </lineage>
</organism>
<dbReference type="Proteomes" id="UP001057402">
    <property type="component" value="Chromosome 7"/>
</dbReference>
<name>A0ACB9NV33_9MYRT</name>
<gene>
    <name evidence="1" type="ORF">MLD38_024240</name>
</gene>
<protein>
    <submittedName>
        <fullName evidence="1">Uncharacterized protein</fullName>
    </submittedName>
</protein>
<evidence type="ECO:0000313" key="2">
    <source>
        <dbReference type="Proteomes" id="UP001057402"/>
    </source>
</evidence>